<protein>
    <submittedName>
        <fullName evidence="2">Uncharacterized protein</fullName>
    </submittedName>
</protein>
<dbReference type="Proteomes" id="UP000015106">
    <property type="component" value="Chromosome 3"/>
</dbReference>
<keyword evidence="1" id="KW-1133">Transmembrane helix</keyword>
<keyword evidence="1" id="KW-0812">Transmembrane</keyword>
<reference evidence="3" key="1">
    <citation type="journal article" date="2013" name="Nature">
        <title>Draft genome of the wheat A-genome progenitor Triticum urartu.</title>
        <authorList>
            <person name="Ling H.Q."/>
            <person name="Zhao S."/>
            <person name="Liu D."/>
            <person name="Wang J."/>
            <person name="Sun H."/>
            <person name="Zhang C."/>
            <person name="Fan H."/>
            <person name="Li D."/>
            <person name="Dong L."/>
            <person name="Tao Y."/>
            <person name="Gao C."/>
            <person name="Wu H."/>
            <person name="Li Y."/>
            <person name="Cui Y."/>
            <person name="Guo X."/>
            <person name="Zheng S."/>
            <person name="Wang B."/>
            <person name="Yu K."/>
            <person name="Liang Q."/>
            <person name="Yang W."/>
            <person name="Lou X."/>
            <person name="Chen J."/>
            <person name="Feng M."/>
            <person name="Jian J."/>
            <person name="Zhang X."/>
            <person name="Luo G."/>
            <person name="Jiang Y."/>
            <person name="Liu J."/>
            <person name="Wang Z."/>
            <person name="Sha Y."/>
            <person name="Zhang B."/>
            <person name="Wu H."/>
            <person name="Tang D."/>
            <person name="Shen Q."/>
            <person name="Xue P."/>
            <person name="Zou S."/>
            <person name="Wang X."/>
            <person name="Liu X."/>
            <person name="Wang F."/>
            <person name="Yang Y."/>
            <person name="An X."/>
            <person name="Dong Z."/>
            <person name="Zhang K."/>
            <person name="Zhang X."/>
            <person name="Luo M.C."/>
            <person name="Dvorak J."/>
            <person name="Tong Y."/>
            <person name="Wang J."/>
            <person name="Yang H."/>
            <person name="Li Z."/>
            <person name="Wang D."/>
            <person name="Zhang A."/>
            <person name="Wang J."/>
        </authorList>
    </citation>
    <scope>NUCLEOTIDE SEQUENCE</scope>
    <source>
        <strain evidence="3">cv. G1812</strain>
    </source>
</reference>
<reference evidence="2" key="3">
    <citation type="submission" date="2022-06" db="UniProtKB">
        <authorList>
            <consortium name="EnsemblPlants"/>
        </authorList>
    </citation>
    <scope>IDENTIFICATION</scope>
</reference>
<evidence type="ECO:0000313" key="2">
    <source>
        <dbReference type="EnsemblPlants" id="TuG1812G0200003395.01.T02.cds473841"/>
    </source>
</evidence>
<dbReference type="EnsemblPlants" id="TuG1812G0200003395.01.T02">
    <property type="protein sequence ID" value="TuG1812G0200003395.01.T02.cds473841"/>
    <property type="gene ID" value="TuG1812G0200003395.01"/>
</dbReference>
<organism evidence="2 3">
    <name type="scientific">Triticum urartu</name>
    <name type="common">Red wild einkorn</name>
    <name type="synonym">Crithodium urartu</name>
    <dbReference type="NCBI Taxonomy" id="4572"/>
    <lineage>
        <taxon>Eukaryota</taxon>
        <taxon>Viridiplantae</taxon>
        <taxon>Streptophyta</taxon>
        <taxon>Embryophyta</taxon>
        <taxon>Tracheophyta</taxon>
        <taxon>Spermatophyta</taxon>
        <taxon>Magnoliopsida</taxon>
        <taxon>Liliopsida</taxon>
        <taxon>Poales</taxon>
        <taxon>Poaceae</taxon>
        <taxon>BOP clade</taxon>
        <taxon>Pooideae</taxon>
        <taxon>Triticodae</taxon>
        <taxon>Triticeae</taxon>
        <taxon>Triticinae</taxon>
        <taxon>Triticum</taxon>
    </lineage>
</organism>
<proteinExistence type="predicted"/>
<dbReference type="Gramene" id="TuG1812G0200003395.01.T02">
    <property type="protein sequence ID" value="TuG1812G0200003395.01.T02.cds473841"/>
    <property type="gene ID" value="TuG1812G0200003395.01"/>
</dbReference>
<evidence type="ECO:0000256" key="1">
    <source>
        <dbReference type="SAM" id="Phobius"/>
    </source>
</evidence>
<keyword evidence="1" id="KW-0472">Membrane</keyword>
<sequence length="119" mass="12309">MSVQPNGASPPLLSPPPALPAVAVGVVVIVATVLQEVKEHGALALGAPRVVLGEHDVDEAARAGGEHHGRRFGAVGPLQAMLVLRRQARARGRLLVSHHPVGGVPSCGQREVQLQVKAL</sequence>
<dbReference type="AlphaFoldDB" id="A0A8R7PFC8"/>
<feature type="transmembrane region" description="Helical" evidence="1">
    <location>
        <begin position="17"/>
        <end position="34"/>
    </location>
</feature>
<reference evidence="2" key="2">
    <citation type="submission" date="2018-03" db="EMBL/GenBank/DDBJ databases">
        <title>The Triticum urartu genome reveals the dynamic nature of wheat genome evolution.</title>
        <authorList>
            <person name="Ling H."/>
            <person name="Ma B."/>
            <person name="Shi X."/>
            <person name="Liu H."/>
            <person name="Dong L."/>
            <person name="Sun H."/>
            <person name="Cao Y."/>
            <person name="Gao Q."/>
            <person name="Zheng S."/>
            <person name="Li Y."/>
            <person name="Yu Y."/>
            <person name="Du H."/>
            <person name="Qi M."/>
            <person name="Li Y."/>
            <person name="Yu H."/>
            <person name="Cui Y."/>
            <person name="Wang N."/>
            <person name="Chen C."/>
            <person name="Wu H."/>
            <person name="Zhao Y."/>
            <person name="Zhang J."/>
            <person name="Li Y."/>
            <person name="Zhou W."/>
            <person name="Zhang B."/>
            <person name="Hu W."/>
            <person name="Eijk M."/>
            <person name="Tang J."/>
            <person name="Witsenboer H."/>
            <person name="Zhao S."/>
            <person name="Li Z."/>
            <person name="Zhang A."/>
            <person name="Wang D."/>
            <person name="Liang C."/>
        </authorList>
    </citation>
    <scope>NUCLEOTIDE SEQUENCE [LARGE SCALE GENOMIC DNA]</scope>
    <source>
        <strain evidence="2">cv. G1812</strain>
    </source>
</reference>
<evidence type="ECO:0000313" key="3">
    <source>
        <dbReference type="Proteomes" id="UP000015106"/>
    </source>
</evidence>
<name>A0A8R7PFC8_TRIUA</name>
<keyword evidence="3" id="KW-1185">Reference proteome</keyword>
<accession>A0A8R7PFC8</accession>